<gene>
    <name evidence="2" type="ORF">PR048_007555</name>
</gene>
<sequence>MRTRIDSRRGRSRIFRTWESCRTMPPVGVFSRGSPVSPPFIHSSDAQYSLVSPSLDLKTWIYSAFRNQPRLQNTTGADWHQNATTIAERWGEKSGQDSEPSGWLFLQTVAADIVLAQEYYSQDELRCVLEVGTKMKWKCGVASETCSHTPDELAGTGNRCRWAGSDHTTVKLRSPAGPVSGGGGEAASAGCLLGLGGAGGPSPLALLRQHYGHRLARTRPAGHLALLRRRRRLRRGDDGDHRRQREGRQLDARAGQLQRRQGRGYRPANTRAHAPTVVQSWLLPAVHTTCLPLRLTGFDTRRGRCRILACGSRAGLCRWSAGFLGGFSRFPCPSIPVLLHTHLT</sequence>
<accession>A0ABQ9HVG4</accession>
<proteinExistence type="predicted"/>
<feature type="compositionally biased region" description="Basic and acidic residues" evidence="1">
    <location>
        <begin position="235"/>
        <end position="251"/>
    </location>
</feature>
<organism evidence="2 3">
    <name type="scientific">Dryococelus australis</name>
    <dbReference type="NCBI Taxonomy" id="614101"/>
    <lineage>
        <taxon>Eukaryota</taxon>
        <taxon>Metazoa</taxon>
        <taxon>Ecdysozoa</taxon>
        <taxon>Arthropoda</taxon>
        <taxon>Hexapoda</taxon>
        <taxon>Insecta</taxon>
        <taxon>Pterygota</taxon>
        <taxon>Neoptera</taxon>
        <taxon>Polyneoptera</taxon>
        <taxon>Phasmatodea</taxon>
        <taxon>Verophasmatodea</taxon>
        <taxon>Anareolatae</taxon>
        <taxon>Phasmatidae</taxon>
        <taxon>Eurycanthinae</taxon>
        <taxon>Dryococelus</taxon>
    </lineage>
</organism>
<evidence type="ECO:0000256" key="1">
    <source>
        <dbReference type="SAM" id="MobiDB-lite"/>
    </source>
</evidence>
<evidence type="ECO:0000313" key="3">
    <source>
        <dbReference type="Proteomes" id="UP001159363"/>
    </source>
</evidence>
<dbReference type="EMBL" id="JARBHB010000003">
    <property type="protein sequence ID" value="KAJ8888069.1"/>
    <property type="molecule type" value="Genomic_DNA"/>
</dbReference>
<keyword evidence="3" id="KW-1185">Reference proteome</keyword>
<comment type="caution">
    <text evidence="2">The sequence shown here is derived from an EMBL/GenBank/DDBJ whole genome shotgun (WGS) entry which is preliminary data.</text>
</comment>
<evidence type="ECO:0000313" key="2">
    <source>
        <dbReference type="EMBL" id="KAJ8888069.1"/>
    </source>
</evidence>
<reference evidence="2 3" key="1">
    <citation type="submission" date="2023-02" db="EMBL/GenBank/DDBJ databases">
        <title>LHISI_Scaffold_Assembly.</title>
        <authorList>
            <person name="Stuart O.P."/>
            <person name="Cleave R."/>
            <person name="Magrath M.J.L."/>
            <person name="Mikheyev A.S."/>
        </authorList>
    </citation>
    <scope>NUCLEOTIDE SEQUENCE [LARGE SCALE GENOMIC DNA]</scope>
    <source>
        <strain evidence="2">Daus_M_001</strain>
        <tissue evidence="2">Leg muscle</tissue>
    </source>
</reference>
<protein>
    <submittedName>
        <fullName evidence="2">Uncharacterized protein</fullName>
    </submittedName>
</protein>
<dbReference type="Proteomes" id="UP001159363">
    <property type="component" value="Chromosome 3"/>
</dbReference>
<name>A0ABQ9HVG4_9NEOP</name>
<feature type="region of interest" description="Disordered" evidence="1">
    <location>
        <begin position="230"/>
        <end position="270"/>
    </location>
</feature>